<keyword evidence="1" id="KW-0472">Membrane</keyword>
<gene>
    <name evidence="2" type="ORF">GCM10025782_29950</name>
</gene>
<comment type="caution">
    <text evidence="2">The sequence shown here is derived from an EMBL/GenBank/DDBJ whole genome shotgun (WGS) entry which is preliminary data.</text>
</comment>
<organism evidence="2 3">
    <name type="scientific">Pedococcus ginsenosidimutans</name>
    <dbReference type="NCBI Taxonomy" id="490570"/>
    <lineage>
        <taxon>Bacteria</taxon>
        <taxon>Bacillati</taxon>
        <taxon>Actinomycetota</taxon>
        <taxon>Actinomycetes</taxon>
        <taxon>Micrococcales</taxon>
        <taxon>Intrasporangiaceae</taxon>
        <taxon>Pedococcus</taxon>
    </lineage>
</organism>
<sequence>MKPVRVALGAFLVLIGVVWFLQGIDVLGGSVMSGVTLWAVLGPVVAVVGVLVALSGFRGRRRNGHHRA</sequence>
<evidence type="ECO:0000313" key="3">
    <source>
        <dbReference type="Proteomes" id="UP001500556"/>
    </source>
</evidence>
<keyword evidence="3" id="KW-1185">Reference proteome</keyword>
<dbReference type="EMBL" id="BAABLO010000012">
    <property type="protein sequence ID" value="GAA4729124.1"/>
    <property type="molecule type" value="Genomic_DNA"/>
</dbReference>
<accession>A0ABP8YG04</accession>
<evidence type="ECO:0000256" key="1">
    <source>
        <dbReference type="SAM" id="Phobius"/>
    </source>
</evidence>
<proteinExistence type="predicted"/>
<dbReference type="RefSeq" id="WP_345504566.1">
    <property type="nucleotide sequence ID" value="NZ_BAABLO010000012.1"/>
</dbReference>
<keyword evidence="1" id="KW-0812">Transmembrane</keyword>
<protein>
    <submittedName>
        <fullName evidence="2">Uncharacterized protein</fullName>
    </submittedName>
</protein>
<feature type="transmembrane region" description="Helical" evidence="1">
    <location>
        <begin position="36"/>
        <end position="57"/>
    </location>
</feature>
<evidence type="ECO:0000313" key="2">
    <source>
        <dbReference type="EMBL" id="GAA4729124.1"/>
    </source>
</evidence>
<reference evidence="3" key="1">
    <citation type="journal article" date="2019" name="Int. J. Syst. Evol. Microbiol.">
        <title>The Global Catalogue of Microorganisms (GCM) 10K type strain sequencing project: providing services to taxonomists for standard genome sequencing and annotation.</title>
        <authorList>
            <consortium name="The Broad Institute Genomics Platform"/>
            <consortium name="The Broad Institute Genome Sequencing Center for Infectious Disease"/>
            <person name="Wu L."/>
            <person name="Ma J."/>
        </authorList>
    </citation>
    <scope>NUCLEOTIDE SEQUENCE [LARGE SCALE GENOMIC DNA]</scope>
    <source>
        <strain evidence="3">JCM 18961</strain>
    </source>
</reference>
<name>A0ABP8YG04_9MICO</name>
<dbReference type="Proteomes" id="UP001500556">
    <property type="component" value="Unassembled WGS sequence"/>
</dbReference>
<keyword evidence="1" id="KW-1133">Transmembrane helix</keyword>